<reference evidence="3" key="1">
    <citation type="submission" date="2020-05" db="EMBL/GenBank/DDBJ databases">
        <authorList>
            <person name="Chiriac C."/>
            <person name="Salcher M."/>
            <person name="Ghai R."/>
            <person name="Kavagutti S V."/>
        </authorList>
    </citation>
    <scope>NUCLEOTIDE SEQUENCE</scope>
</reference>
<feature type="domain" description="TadE-like" evidence="2">
    <location>
        <begin position="9"/>
        <end position="51"/>
    </location>
</feature>
<sequence>MWSVSKDRGSAVADFVLVTFPMLALFVGTVSICFASYARTVILDATIEGARFASLADQTTAAGIEKTKKLVKASLGSVLAVDVTASSVSLGSVESIRFVSSAEFDFAPGSKILTVSSVATREAVY</sequence>
<dbReference type="EMBL" id="CAEZTB010000017">
    <property type="protein sequence ID" value="CAB4551318.1"/>
    <property type="molecule type" value="Genomic_DNA"/>
</dbReference>
<feature type="transmembrane region" description="Helical" evidence="1">
    <location>
        <begin position="12"/>
        <end position="37"/>
    </location>
</feature>
<name>A0A6J6CNF2_9ZZZZ</name>
<accession>A0A6J6CNF2</accession>
<gene>
    <name evidence="3" type="ORF">UFOPK1581_00193</name>
</gene>
<keyword evidence="1" id="KW-0812">Transmembrane</keyword>
<proteinExistence type="predicted"/>
<evidence type="ECO:0000259" key="2">
    <source>
        <dbReference type="Pfam" id="PF07811"/>
    </source>
</evidence>
<keyword evidence="1" id="KW-0472">Membrane</keyword>
<keyword evidence="1" id="KW-1133">Transmembrane helix</keyword>
<dbReference type="Pfam" id="PF07811">
    <property type="entry name" value="TadE"/>
    <property type="match status" value="1"/>
</dbReference>
<dbReference type="InterPro" id="IPR012495">
    <property type="entry name" value="TadE-like_dom"/>
</dbReference>
<dbReference type="AlphaFoldDB" id="A0A6J6CNF2"/>
<evidence type="ECO:0000256" key="1">
    <source>
        <dbReference type="SAM" id="Phobius"/>
    </source>
</evidence>
<protein>
    <submittedName>
        <fullName evidence="3">Unannotated protein</fullName>
    </submittedName>
</protein>
<evidence type="ECO:0000313" key="3">
    <source>
        <dbReference type="EMBL" id="CAB4551318.1"/>
    </source>
</evidence>
<organism evidence="3">
    <name type="scientific">freshwater metagenome</name>
    <dbReference type="NCBI Taxonomy" id="449393"/>
    <lineage>
        <taxon>unclassified sequences</taxon>
        <taxon>metagenomes</taxon>
        <taxon>ecological metagenomes</taxon>
    </lineage>
</organism>